<dbReference type="Gene3D" id="1.10.1760.20">
    <property type="match status" value="1"/>
</dbReference>
<evidence type="ECO:0000313" key="2">
    <source>
        <dbReference type="EMBL" id="CCI85759.1"/>
    </source>
</evidence>
<dbReference type="AlphaFoldDB" id="I7KM21"/>
<keyword evidence="3" id="KW-1185">Reference proteome</keyword>
<keyword evidence="1" id="KW-1133">Transmembrane helix</keyword>
<evidence type="ECO:0000313" key="3">
    <source>
        <dbReference type="Proteomes" id="UP000009311"/>
    </source>
</evidence>
<comment type="caution">
    <text evidence="2">The sequence shown here is derived from an EMBL/GenBank/DDBJ whole genome shotgun (WGS) entry which is preliminary data.</text>
</comment>
<dbReference type="PATRIC" id="fig|1423790.3.peg.77"/>
<reference evidence="2 3" key="1">
    <citation type="submission" date="2012-06" db="EMBL/GenBank/DDBJ databases">
        <title>Draft Genome Sequence of Lactobacillus pasteurii CRBIP 24.76T.</title>
        <authorList>
            <person name="Cousin S."/>
            <person name="Bouchier C."/>
            <person name="Loux V."/>
            <person name="Ma L."/>
            <person name="Creno S."/>
            <person name="Bizet C."/>
            <person name="Clermont D."/>
        </authorList>
    </citation>
    <scope>NUCLEOTIDE SEQUENCE [LARGE SCALE GENOMIC DNA]</scope>
    <source>
        <strain evidence="3">CRBIP 24.76T</strain>
    </source>
</reference>
<name>I7KM21_9LACO</name>
<gene>
    <name evidence="2" type="ORF">BN53_06635</name>
</gene>
<dbReference type="STRING" id="1423790.BN53_06635"/>
<feature type="transmembrane region" description="Helical" evidence="1">
    <location>
        <begin position="118"/>
        <end position="139"/>
    </location>
</feature>
<dbReference type="InterPro" id="IPR024529">
    <property type="entry name" value="ECF_trnsprt_substrate-spec"/>
</dbReference>
<protein>
    <recommendedName>
        <fullName evidence="4">Integral membrane protein</fullName>
    </recommendedName>
</protein>
<keyword evidence="1" id="KW-0472">Membrane</keyword>
<keyword evidence="1" id="KW-0812">Transmembrane</keyword>
<proteinExistence type="predicted"/>
<dbReference type="eggNOG" id="COG4684">
    <property type="taxonomic scope" value="Bacteria"/>
</dbReference>
<dbReference type="Proteomes" id="UP000009311">
    <property type="component" value="Unassembled WGS sequence"/>
</dbReference>
<dbReference type="EMBL" id="CAKD01000023">
    <property type="protein sequence ID" value="CCI85759.1"/>
    <property type="molecule type" value="Genomic_DNA"/>
</dbReference>
<dbReference type="Pfam" id="PF12822">
    <property type="entry name" value="ECF_trnsprt"/>
    <property type="match status" value="1"/>
</dbReference>
<accession>I7KM21</accession>
<evidence type="ECO:0000256" key="1">
    <source>
        <dbReference type="SAM" id="Phobius"/>
    </source>
</evidence>
<evidence type="ECO:0008006" key="4">
    <source>
        <dbReference type="Google" id="ProtNLM"/>
    </source>
</evidence>
<feature type="transmembrane region" description="Helical" evidence="1">
    <location>
        <begin position="9"/>
        <end position="31"/>
    </location>
</feature>
<organism evidence="2 3">
    <name type="scientific">Lactobacillus pasteurii DSM 23907 = CRBIP 24.76</name>
    <dbReference type="NCBI Taxonomy" id="1423790"/>
    <lineage>
        <taxon>Bacteria</taxon>
        <taxon>Bacillati</taxon>
        <taxon>Bacillota</taxon>
        <taxon>Bacilli</taxon>
        <taxon>Lactobacillales</taxon>
        <taxon>Lactobacillaceae</taxon>
        <taxon>Lactobacillus</taxon>
    </lineage>
</organism>
<dbReference type="RefSeq" id="WP_009560316.1">
    <property type="nucleotide sequence ID" value="NZ_AYZN01000001.1"/>
</dbReference>
<feature type="transmembrane region" description="Helical" evidence="1">
    <location>
        <begin position="159"/>
        <end position="187"/>
    </location>
</feature>
<sequence length="199" mass="21441">MRKQETQRIALTAIFSAILLLQTFVPLIGYIRILPGLPAVTTVPLTIAIYACLMGPKAGALFGLFWGITRLIMAYTAPSDLITIMLFQNPLIALVPRVAAGLMPGLITQKRNAGTWTYLFAGMSASLANTLLVILLTDLCYLQNSAKLVTSLGAINDKPLILILLVALGSNGILELIFTGVLTPIILKPLTRILRKNGI</sequence>
<dbReference type="GO" id="GO:0022857">
    <property type="term" value="F:transmembrane transporter activity"/>
    <property type="evidence" value="ECO:0007669"/>
    <property type="project" value="InterPro"/>
</dbReference>
<dbReference type="OrthoDB" id="9813540at2"/>